<accession>A0A6J5SWP7</accession>
<protein>
    <submittedName>
        <fullName evidence="3">Uncharacterized protein</fullName>
    </submittedName>
</protein>
<feature type="transmembrane region" description="Helical" evidence="1">
    <location>
        <begin position="20"/>
        <end position="39"/>
    </location>
</feature>
<name>A0A6J5SWP7_9CAUD</name>
<keyword evidence="1" id="KW-0472">Membrane</keyword>
<gene>
    <name evidence="2" type="ORF">UFOVP1467_14</name>
    <name evidence="3" type="ORF">UFOVP1616_61</name>
</gene>
<proteinExistence type="predicted"/>
<organism evidence="3">
    <name type="scientific">uncultured Caudovirales phage</name>
    <dbReference type="NCBI Taxonomy" id="2100421"/>
    <lineage>
        <taxon>Viruses</taxon>
        <taxon>Duplodnaviria</taxon>
        <taxon>Heunggongvirae</taxon>
        <taxon>Uroviricota</taxon>
        <taxon>Caudoviricetes</taxon>
        <taxon>Peduoviridae</taxon>
        <taxon>Maltschvirus</taxon>
        <taxon>Maltschvirus maltsch</taxon>
    </lineage>
</organism>
<dbReference type="EMBL" id="LR797480">
    <property type="protein sequence ID" value="CAB4219680.1"/>
    <property type="molecule type" value="Genomic_DNA"/>
</dbReference>
<evidence type="ECO:0000313" key="2">
    <source>
        <dbReference type="EMBL" id="CAB4214923.1"/>
    </source>
</evidence>
<keyword evidence="1" id="KW-1133">Transmembrane helix</keyword>
<evidence type="ECO:0000313" key="3">
    <source>
        <dbReference type="EMBL" id="CAB4219680.1"/>
    </source>
</evidence>
<dbReference type="EMBL" id="LR797420">
    <property type="protein sequence ID" value="CAB4214923.1"/>
    <property type="molecule type" value="Genomic_DNA"/>
</dbReference>
<reference evidence="3" key="1">
    <citation type="submission" date="2020-05" db="EMBL/GenBank/DDBJ databases">
        <authorList>
            <person name="Chiriac C."/>
            <person name="Salcher M."/>
            <person name="Ghai R."/>
            <person name="Kavagutti S V."/>
        </authorList>
    </citation>
    <scope>NUCLEOTIDE SEQUENCE</scope>
</reference>
<keyword evidence="1" id="KW-0812">Transmembrane</keyword>
<evidence type="ECO:0000256" key="1">
    <source>
        <dbReference type="SAM" id="Phobius"/>
    </source>
</evidence>
<sequence length="76" mass="7869">MKKLPKWLMPTEKVIKDAKVLFKAFIKGVIIAGAGALTLKLGGGPEIAAAIAGCTHALIKIVDPTDKSIGVGVSKE</sequence>